<keyword evidence="2" id="KW-1185">Reference proteome</keyword>
<gene>
    <name evidence="1" type="ORF">LTR05_006955</name>
</gene>
<name>A0AAN7SX81_9EURO</name>
<evidence type="ECO:0000313" key="1">
    <source>
        <dbReference type="EMBL" id="KAK5083073.1"/>
    </source>
</evidence>
<dbReference type="EMBL" id="JAVRRJ010000007">
    <property type="protein sequence ID" value="KAK5083073.1"/>
    <property type="molecule type" value="Genomic_DNA"/>
</dbReference>
<organism evidence="1 2">
    <name type="scientific">Lithohypha guttulata</name>
    <dbReference type="NCBI Taxonomy" id="1690604"/>
    <lineage>
        <taxon>Eukaryota</taxon>
        <taxon>Fungi</taxon>
        <taxon>Dikarya</taxon>
        <taxon>Ascomycota</taxon>
        <taxon>Pezizomycotina</taxon>
        <taxon>Eurotiomycetes</taxon>
        <taxon>Chaetothyriomycetidae</taxon>
        <taxon>Chaetothyriales</taxon>
        <taxon>Trichomeriaceae</taxon>
        <taxon>Lithohypha</taxon>
    </lineage>
</organism>
<proteinExistence type="predicted"/>
<dbReference type="Proteomes" id="UP001309876">
    <property type="component" value="Unassembled WGS sequence"/>
</dbReference>
<sequence length="339" mass="39325">MSATTSAAPEPVDPISRLPSELRLNIWEHVIDDWDLWPIMYDPDELRSFTRVSFRHRPPVDLLLIASLFYHEISQVIKDKCNGTFFVNNGLELSAWNRGGLLDLMLSQYGHLVRRFFDIYTLLEPQHDSFSSVQWAMMPNIETVVLDGSLRMWLFELDPQPALLDILSRNCDAQLWKSLREYGAYGMATDVYDLPSNVVAHFRLAVNVRLVWIQQFLELDLPGDLLLFEFTMSWKNVQRAAADKDFQVWPDHGKLKIKFAYTEWYQETWINATDKTEFKRAVLEPERCEEDQWPSQAELEAIQIPADDAYRATTVPRHHGVDFDAELNLNACSDSIIPD</sequence>
<evidence type="ECO:0000313" key="2">
    <source>
        <dbReference type="Proteomes" id="UP001309876"/>
    </source>
</evidence>
<dbReference type="AlphaFoldDB" id="A0AAN7SX81"/>
<comment type="caution">
    <text evidence="1">The sequence shown here is derived from an EMBL/GenBank/DDBJ whole genome shotgun (WGS) entry which is preliminary data.</text>
</comment>
<protein>
    <submittedName>
        <fullName evidence="1">Uncharacterized protein</fullName>
    </submittedName>
</protein>
<accession>A0AAN7SX81</accession>
<reference evidence="1 2" key="1">
    <citation type="submission" date="2023-08" db="EMBL/GenBank/DDBJ databases">
        <title>Black Yeasts Isolated from many extreme environments.</title>
        <authorList>
            <person name="Coleine C."/>
            <person name="Stajich J.E."/>
            <person name="Selbmann L."/>
        </authorList>
    </citation>
    <scope>NUCLEOTIDE SEQUENCE [LARGE SCALE GENOMIC DNA]</scope>
    <source>
        <strain evidence="1 2">CCFEE 5910</strain>
    </source>
</reference>